<accession>A0A2G9X012</accession>
<name>A0A2G9X012_9HYPH</name>
<feature type="domain" description="HTH lysR-type" evidence="5">
    <location>
        <begin position="6"/>
        <end position="63"/>
    </location>
</feature>
<dbReference type="Gene3D" id="1.10.10.10">
    <property type="entry name" value="Winged helix-like DNA-binding domain superfamily/Winged helix DNA-binding domain"/>
    <property type="match status" value="1"/>
</dbReference>
<dbReference type="SUPFAM" id="SSF53850">
    <property type="entry name" value="Periplasmic binding protein-like II"/>
    <property type="match status" value="1"/>
</dbReference>
<comment type="similarity">
    <text evidence="1">Belongs to the LysR transcriptional regulatory family.</text>
</comment>
<dbReference type="Gene3D" id="3.40.190.10">
    <property type="entry name" value="Periplasmic binding protein-like II"/>
    <property type="match status" value="2"/>
</dbReference>
<organism evidence="6 7">
    <name type="scientific">Pleomorphomonas carboxyditropha</name>
    <dbReference type="NCBI Taxonomy" id="2023338"/>
    <lineage>
        <taxon>Bacteria</taxon>
        <taxon>Pseudomonadati</taxon>
        <taxon>Pseudomonadota</taxon>
        <taxon>Alphaproteobacteria</taxon>
        <taxon>Hyphomicrobiales</taxon>
        <taxon>Pleomorphomonadaceae</taxon>
        <taxon>Pleomorphomonas</taxon>
    </lineage>
</organism>
<proteinExistence type="inferred from homology"/>
<dbReference type="CDD" id="cd08432">
    <property type="entry name" value="PBP2_GcdR_TrpI_HvrB_AmpR_like"/>
    <property type="match status" value="1"/>
</dbReference>
<comment type="caution">
    <text evidence="6">The sequence shown here is derived from an EMBL/GenBank/DDBJ whole genome shotgun (WGS) entry which is preliminary data.</text>
</comment>
<keyword evidence="2" id="KW-0805">Transcription regulation</keyword>
<dbReference type="FunFam" id="1.10.10.10:FF:000001">
    <property type="entry name" value="LysR family transcriptional regulator"/>
    <property type="match status" value="1"/>
</dbReference>
<dbReference type="Proteomes" id="UP000231070">
    <property type="component" value="Unassembled WGS sequence"/>
</dbReference>
<evidence type="ECO:0000256" key="4">
    <source>
        <dbReference type="ARBA" id="ARBA00023163"/>
    </source>
</evidence>
<keyword evidence="7" id="KW-1185">Reference proteome</keyword>
<dbReference type="SUPFAM" id="SSF46785">
    <property type="entry name" value="Winged helix' DNA-binding domain"/>
    <property type="match status" value="1"/>
</dbReference>
<evidence type="ECO:0000313" key="7">
    <source>
        <dbReference type="Proteomes" id="UP000231070"/>
    </source>
</evidence>
<dbReference type="OrthoDB" id="9804958at2"/>
<dbReference type="PRINTS" id="PR00039">
    <property type="entry name" value="HTHLYSR"/>
</dbReference>
<keyword evidence="3" id="KW-0238">DNA-binding</keyword>
<evidence type="ECO:0000313" key="6">
    <source>
        <dbReference type="EMBL" id="PIP00309.1"/>
    </source>
</evidence>
<dbReference type="Pfam" id="PF03466">
    <property type="entry name" value="LysR_substrate"/>
    <property type="match status" value="1"/>
</dbReference>
<dbReference type="Pfam" id="PF00126">
    <property type="entry name" value="HTH_1"/>
    <property type="match status" value="1"/>
</dbReference>
<gene>
    <name evidence="6" type="ORF">CJ014_06130</name>
</gene>
<dbReference type="InterPro" id="IPR005119">
    <property type="entry name" value="LysR_subst-bd"/>
</dbReference>
<dbReference type="PANTHER" id="PTHR30537:SF26">
    <property type="entry name" value="GLYCINE CLEAVAGE SYSTEM TRANSCRIPTIONAL ACTIVATOR"/>
    <property type="match status" value="1"/>
</dbReference>
<evidence type="ECO:0000256" key="2">
    <source>
        <dbReference type="ARBA" id="ARBA00023015"/>
    </source>
</evidence>
<dbReference type="EMBL" id="NQVN01000002">
    <property type="protein sequence ID" value="PIP00309.1"/>
    <property type="molecule type" value="Genomic_DNA"/>
</dbReference>
<dbReference type="PROSITE" id="PS50931">
    <property type="entry name" value="HTH_LYSR"/>
    <property type="match status" value="1"/>
</dbReference>
<dbReference type="InterPro" id="IPR058163">
    <property type="entry name" value="LysR-type_TF_proteobact-type"/>
</dbReference>
<sequence length="296" mass="32092">MASPSPDLGSFRVFEAVGRLKNLTRAAQELGMSQPAVSYQINRLEECLGTALFARRSRGVDLLDDGEALLEAVQAAIGAIDEAVDGIRRGRRPRTLSVATDYALAAFRLMPTVAAFRDRHPDVDLRIAASSLLPPAGETGPDLGIQFGRREDFPDDATLFEAEEVLPVCSPGWLDRHGPIVHPADLAEADLLHLETSQDHRWFTWESWLRAAGADLPFGRRGGIVLNTYTMVIEAAMAGQGVALGWRGLIDRSLASGDLVPATPVSLRSDKGYFLTFRRGLDAGTLALARDLTAMM</sequence>
<dbReference type="InterPro" id="IPR000847">
    <property type="entry name" value="LysR_HTH_N"/>
</dbReference>
<dbReference type="GO" id="GO:0043565">
    <property type="term" value="F:sequence-specific DNA binding"/>
    <property type="evidence" value="ECO:0007669"/>
    <property type="project" value="TreeGrafter"/>
</dbReference>
<dbReference type="RefSeq" id="WP_100079645.1">
    <property type="nucleotide sequence ID" value="NZ_NQVN01000002.1"/>
</dbReference>
<dbReference type="InterPro" id="IPR036390">
    <property type="entry name" value="WH_DNA-bd_sf"/>
</dbReference>
<reference evidence="6 7" key="1">
    <citation type="submission" date="2017-08" db="EMBL/GenBank/DDBJ databases">
        <title>Pleomorphomonas carboxidotrophicus sp. nov., a new mesophilic hydrogenogenic carboxidotroph.</title>
        <authorList>
            <person name="Esquivel-Elizondo S."/>
            <person name="Krajmalnik-Brown R."/>
            <person name="Maldonado J."/>
        </authorList>
    </citation>
    <scope>NUCLEOTIDE SEQUENCE [LARGE SCALE GENOMIC DNA]</scope>
    <source>
        <strain evidence="6 7">SVCO-16</strain>
    </source>
</reference>
<keyword evidence="4" id="KW-0804">Transcription</keyword>
<dbReference type="InterPro" id="IPR036388">
    <property type="entry name" value="WH-like_DNA-bd_sf"/>
</dbReference>
<dbReference type="GO" id="GO:0006351">
    <property type="term" value="P:DNA-templated transcription"/>
    <property type="evidence" value="ECO:0007669"/>
    <property type="project" value="TreeGrafter"/>
</dbReference>
<evidence type="ECO:0000259" key="5">
    <source>
        <dbReference type="PROSITE" id="PS50931"/>
    </source>
</evidence>
<protein>
    <submittedName>
        <fullName evidence="6">LysR family transcriptional regulator</fullName>
    </submittedName>
</protein>
<dbReference type="AlphaFoldDB" id="A0A2G9X012"/>
<dbReference type="PANTHER" id="PTHR30537">
    <property type="entry name" value="HTH-TYPE TRANSCRIPTIONAL REGULATOR"/>
    <property type="match status" value="1"/>
</dbReference>
<dbReference type="GO" id="GO:0003700">
    <property type="term" value="F:DNA-binding transcription factor activity"/>
    <property type="evidence" value="ECO:0007669"/>
    <property type="project" value="InterPro"/>
</dbReference>
<evidence type="ECO:0000256" key="3">
    <source>
        <dbReference type="ARBA" id="ARBA00023125"/>
    </source>
</evidence>
<evidence type="ECO:0000256" key="1">
    <source>
        <dbReference type="ARBA" id="ARBA00009437"/>
    </source>
</evidence>